<dbReference type="InterPro" id="IPR000412">
    <property type="entry name" value="ABC_2_transport"/>
</dbReference>
<evidence type="ECO:0000313" key="8">
    <source>
        <dbReference type="Proteomes" id="UP000287352"/>
    </source>
</evidence>
<dbReference type="InterPro" id="IPR013525">
    <property type="entry name" value="ABC2_TM"/>
</dbReference>
<accession>A0A402A907</accession>
<comment type="caution">
    <text evidence="5">Lacks conserved residue(s) required for the propagation of feature annotation.</text>
</comment>
<keyword evidence="5" id="KW-1003">Cell membrane</keyword>
<evidence type="ECO:0000256" key="2">
    <source>
        <dbReference type="ARBA" id="ARBA00022692"/>
    </source>
</evidence>
<dbReference type="PIRSF" id="PIRSF006648">
    <property type="entry name" value="DrrB"/>
    <property type="match status" value="1"/>
</dbReference>
<dbReference type="InterPro" id="IPR047817">
    <property type="entry name" value="ABC2_TM_bact-type"/>
</dbReference>
<evidence type="ECO:0000256" key="1">
    <source>
        <dbReference type="ARBA" id="ARBA00004141"/>
    </source>
</evidence>
<dbReference type="GO" id="GO:0043190">
    <property type="term" value="C:ATP-binding cassette (ABC) transporter complex"/>
    <property type="evidence" value="ECO:0007669"/>
    <property type="project" value="InterPro"/>
</dbReference>
<comment type="subcellular location">
    <subcellularLocation>
        <location evidence="5">Cell membrane</location>
        <topology evidence="5">Multi-pass membrane protein</topology>
    </subcellularLocation>
    <subcellularLocation>
        <location evidence="1">Membrane</location>
        <topology evidence="1">Multi-pass membrane protein</topology>
    </subcellularLocation>
</comment>
<dbReference type="Pfam" id="PF01061">
    <property type="entry name" value="ABC2_membrane"/>
    <property type="match status" value="1"/>
</dbReference>
<keyword evidence="8" id="KW-1185">Reference proteome</keyword>
<feature type="domain" description="ABC transmembrane type-2" evidence="6">
    <location>
        <begin position="19"/>
        <end position="248"/>
    </location>
</feature>
<comment type="similarity">
    <text evidence="5">Belongs to the ABC-2 integral membrane protein family.</text>
</comment>
<evidence type="ECO:0000313" key="7">
    <source>
        <dbReference type="EMBL" id="GCE15657.1"/>
    </source>
</evidence>
<evidence type="ECO:0000256" key="4">
    <source>
        <dbReference type="ARBA" id="ARBA00023136"/>
    </source>
</evidence>
<evidence type="ECO:0000259" key="6">
    <source>
        <dbReference type="PROSITE" id="PS51012"/>
    </source>
</evidence>
<keyword evidence="2 5" id="KW-0812">Transmembrane</keyword>
<dbReference type="PANTHER" id="PTHR43229:SF2">
    <property type="entry name" value="NODULATION PROTEIN J"/>
    <property type="match status" value="1"/>
</dbReference>
<dbReference type="GO" id="GO:0140359">
    <property type="term" value="F:ABC-type transporter activity"/>
    <property type="evidence" value="ECO:0007669"/>
    <property type="project" value="InterPro"/>
</dbReference>
<organism evidence="7 8">
    <name type="scientific">Tengunoibacter tsumagoiensis</name>
    <dbReference type="NCBI Taxonomy" id="2014871"/>
    <lineage>
        <taxon>Bacteria</taxon>
        <taxon>Bacillati</taxon>
        <taxon>Chloroflexota</taxon>
        <taxon>Ktedonobacteria</taxon>
        <taxon>Ktedonobacterales</taxon>
        <taxon>Dictyobacteraceae</taxon>
        <taxon>Tengunoibacter</taxon>
    </lineage>
</organism>
<feature type="transmembrane region" description="Helical" evidence="5">
    <location>
        <begin position="226"/>
        <end position="245"/>
    </location>
</feature>
<evidence type="ECO:0000256" key="5">
    <source>
        <dbReference type="RuleBase" id="RU361157"/>
    </source>
</evidence>
<keyword evidence="4 5" id="KW-0472">Membrane</keyword>
<dbReference type="EMBL" id="BIFR01000002">
    <property type="protein sequence ID" value="GCE15657.1"/>
    <property type="molecule type" value="Genomic_DNA"/>
</dbReference>
<sequence>MNTVLAIYNETYKRLLVTWDYRFNLIVQLVTVGFIFLGASFFLGGGSFDAHQLAPVLIGYIVWFYARIVIMSTSADLVGEAQAGTLEQTYMSPVPASLLLLGRMLALLISTTIIVFLVTGLLMLLLGIRFPLRWEFLPVFLLTLSGLFGFTLILSGAGLIFKQIDSLADLIQNMLLFLTGSLLPVDRFPVWLAAIAKTLPITQGIIVLRQVVIQQYSLVAAWQSGSLLWLVIHSSLYLIAGLIIFKWCEKIAKRQGTLGQY</sequence>
<dbReference type="PROSITE" id="PS51012">
    <property type="entry name" value="ABC_TM2"/>
    <property type="match status" value="1"/>
</dbReference>
<proteinExistence type="inferred from homology"/>
<feature type="transmembrane region" description="Helical" evidence="5">
    <location>
        <begin position="57"/>
        <end position="78"/>
    </location>
</feature>
<feature type="transmembrane region" description="Helical" evidence="5">
    <location>
        <begin position="98"/>
        <end position="127"/>
    </location>
</feature>
<keyword evidence="3 5" id="KW-1133">Transmembrane helix</keyword>
<gene>
    <name evidence="7" type="ORF">KTT_55160</name>
</gene>
<dbReference type="PANTHER" id="PTHR43229">
    <property type="entry name" value="NODULATION PROTEIN J"/>
    <property type="match status" value="1"/>
</dbReference>
<reference evidence="8" key="1">
    <citation type="submission" date="2018-12" db="EMBL/GenBank/DDBJ databases">
        <title>Tengunoibacter tsumagoiensis gen. nov., sp. nov., Dictyobacter kobayashii sp. nov., D. alpinus sp. nov., and D. joshuensis sp. nov. and description of Dictyobacteraceae fam. nov. within the order Ktedonobacterales isolated from Tengu-no-mugimeshi.</title>
        <authorList>
            <person name="Wang C.M."/>
            <person name="Zheng Y."/>
            <person name="Sakai Y."/>
            <person name="Toyoda A."/>
            <person name="Minakuchi Y."/>
            <person name="Abe K."/>
            <person name="Yokota A."/>
            <person name="Yabe S."/>
        </authorList>
    </citation>
    <scope>NUCLEOTIDE SEQUENCE [LARGE SCALE GENOMIC DNA]</scope>
    <source>
        <strain evidence="8">Uno3</strain>
    </source>
</reference>
<dbReference type="InterPro" id="IPR051784">
    <property type="entry name" value="Nod_factor_ABC_transporter"/>
</dbReference>
<keyword evidence="5" id="KW-0813">Transport</keyword>
<name>A0A402A907_9CHLR</name>
<comment type="caution">
    <text evidence="7">The sequence shown here is derived from an EMBL/GenBank/DDBJ whole genome shotgun (WGS) entry which is preliminary data.</text>
</comment>
<feature type="transmembrane region" description="Helical" evidence="5">
    <location>
        <begin position="25"/>
        <end position="45"/>
    </location>
</feature>
<dbReference type="Proteomes" id="UP000287352">
    <property type="component" value="Unassembled WGS sequence"/>
</dbReference>
<dbReference type="AlphaFoldDB" id="A0A402A907"/>
<dbReference type="RefSeq" id="WP_218029009.1">
    <property type="nucleotide sequence ID" value="NZ_BIFR01000002.1"/>
</dbReference>
<evidence type="ECO:0000256" key="3">
    <source>
        <dbReference type="ARBA" id="ARBA00022989"/>
    </source>
</evidence>
<protein>
    <recommendedName>
        <fullName evidence="5">Transport permease protein</fullName>
    </recommendedName>
</protein>
<feature type="transmembrane region" description="Helical" evidence="5">
    <location>
        <begin position="139"/>
        <end position="161"/>
    </location>
</feature>